<proteinExistence type="predicted"/>
<organism evidence="2 3">
    <name type="scientific">Paraburkholderia caballeronis</name>
    <dbReference type="NCBI Taxonomy" id="416943"/>
    <lineage>
        <taxon>Bacteria</taxon>
        <taxon>Pseudomonadati</taxon>
        <taxon>Pseudomonadota</taxon>
        <taxon>Betaproteobacteria</taxon>
        <taxon>Burkholderiales</taxon>
        <taxon>Burkholderiaceae</taxon>
        <taxon>Paraburkholderia</taxon>
    </lineage>
</organism>
<name>A0A1H7T4I7_9BURK</name>
<evidence type="ECO:0000256" key="1">
    <source>
        <dbReference type="SAM" id="SignalP"/>
    </source>
</evidence>
<dbReference type="EMBL" id="FOAJ01000014">
    <property type="protein sequence ID" value="SEL79658.1"/>
    <property type="molecule type" value="Genomic_DNA"/>
</dbReference>
<evidence type="ECO:0000313" key="2">
    <source>
        <dbReference type="EMBL" id="SEL79658.1"/>
    </source>
</evidence>
<dbReference type="AlphaFoldDB" id="A0A1H7T4I7"/>
<dbReference type="Proteomes" id="UP000199120">
    <property type="component" value="Unassembled WGS sequence"/>
</dbReference>
<dbReference type="OrthoDB" id="9095676at2"/>
<keyword evidence="1" id="KW-0732">Signal</keyword>
<dbReference type="RefSeq" id="WP_090545686.1">
    <property type="nucleotide sequence ID" value="NZ_FNSR01000001.1"/>
</dbReference>
<accession>A0A1H7T4I7</accession>
<feature type="chain" id="PRO_5030029282" evidence="1">
    <location>
        <begin position="19"/>
        <end position="134"/>
    </location>
</feature>
<sequence>MKPILASTLALASVIALAGTAAKADTPGGAPSDPPCSIGYVTGVGGAVQSLREYLATPDRDRYRYLADNEFQCRISDEGRASGCTGVTSLRREKVSVYDEIDSTTMAVVARIELERGTYPVIIAVSKQDLRCDD</sequence>
<reference evidence="3" key="1">
    <citation type="submission" date="2016-10" db="EMBL/GenBank/DDBJ databases">
        <authorList>
            <person name="Varghese N."/>
            <person name="Submissions S."/>
        </authorList>
    </citation>
    <scope>NUCLEOTIDE SEQUENCE [LARGE SCALE GENOMIC DNA]</scope>
    <source>
        <strain evidence="3">LMG 26416</strain>
    </source>
</reference>
<feature type="signal peptide" evidence="1">
    <location>
        <begin position="1"/>
        <end position="18"/>
    </location>
</feature>
<gene>
    <name evidence="2" type="ORF">SAMN05192542_11415</name>
</gene>
<protein>
    <submittedName>
        <fullName evidence="2">Uncharacterized protein</fullName>
    </submittedName>
</protein>
<evidence type="ECO:0000313" key="3">
    <source>
        <dbReference type="Proteomes" id="UP000199120"/>
    </source>
</evidence>
<keyword evidence="3" id="KW-1185">Reference proteome</keyword>